<dbReference type="SUPFAM" id="SSF53335">
    <property type="entry name" value="S-adenosyl-L-methionine-dependent methyltransferases"/>
    <property type="match status" value="1"/>
</dbReference>
<dbReference type="Pfam" id="PF01555">
    <property type="entry name" value="N6_N4_Mtase"/>
    <property type="match status" value="1"/>
</dbReference>
<dbReference type="Proteomes" id="UP000315400">
    <property type="component" value="Unassembled WGS sequence"/>
</dbReference>
<protein>
    <recommendedName>
        <fullName evidence="3">Methyltransferase</fullName>
        <ecNumber evidence="3">2.1.1.-</ecNumber>
    </recommendedName>
</protein>
<comment type="similarity">
    <text evidence="3">Belongs to the N(4)/N(6)-methyltransferase family.</text>
</comment>
<dbReference type="GO" id="GO:0032259">
    <property type="term" value="P:methylation"/>
    <property type="evidence" value="ECO:0007669"/>
    <property type="project" value="UniProtKB-KW"/>
</dbReference>
<dbReference type="GO" id="GO:0008170">
    <property type="term" value="F:N-methyltransferase activity"/>
    <property type="evidence" value="ECO:0007669"/>
    <property type="project" value="InterPro"/>
</dbReference>
<keyword evidence="1 5" id="KW-0489">Methyltransferase</keyword>
<keyword evidence="2 5" id="KW-0808">Transferase</keyword>
<dbReference type="InterPro" id="IPR029063">
    <property type="entry name" value="SAM-dependent_MTases_sf"/>
</dbReference>
<comment type="caution">
    <text evidence="5">The sequence shown here is derived from an EMBL/GenBank/DDBJ whole genome shotgun (WGS) entry which is preliminary data.</text>
</comment>
<proteinExistence type="inferred from homology"/>
<dbReference type="GO" id="GO:0003677">
    <property type="term" value="F:DNA binding"/>
    <property type="evidence" value="ECO:0007669"/>
    <property type="project" value="InterPro"/>
</dbReference>
<organism evidence="5 6">
    <name type="scientific">Spiribacter salinus</name>
    <dbReference type="NCBI Taxonomy" id="1335746"/>
    <lineage>
        <taxon>Bacteria</taxon>
        <taxon>Pseudomonadati</taxon>
        <taxon>Pseudomonadota</taxon>
        <taxon>Gammaproteobacteria</taxon>
        <taxon>Chromatiales</taxon>
        <taxon>Ectothiorhodospiraceae</taxon>
        <taxon>Spiribacter</taxon>
    </lineage>
</organism>
<evidence type="ECO:0000313" key="6">
    <source>
        <dbReference type="Proteomes" id="UP000315400"/>
    </source>
</evidence>
<accession>A0A540VFB1</accession>
<dbReference type="Gene3D" id="3.40.50.150">
    <property type="entry name" value="Vaccinia Virus protein VP39"/>
    <property type="match status" value="1"/>
</dbReference>
<dbReference type="AlphaFoldDB" id="A0A540VFB1"/>
<evidence type="ECO:0000259" key="4">
    <source>
        <dbReference type="Pfam" id="PF01555"/>
    </source>
</evidence>
<sequence length="293" mass="33673">MSQVIDQQVEDQYAIYHGDAVDVYSGLPDDSVHYSVFSPPFESLYAYTASARDMGNSGSSDEFWQHYRYLIAEQFRAHMPGRDISVHCMNLPTSKARQGYIGIRDFRGEIIRSYEAAGFIYHSEVCIWKDPVTAMQRTKALGLLHKQIRKDAAMCRQGIPDYVVTFRKPGENPEPVSNTRETFPIERWQQYASPIWTDINPSDTLQYRSAREDKDEKHICPLQLDVIRRCIRLWSRERDTVVSPFTGIGSEGYVALQEGRRFLGAELKASYYRQAIENMKAALSEKDDLFAEA</sequence>
<evidence type="ECO:0000256" key="3">
    <source>
        <dbReference type="RuleBase" id="RU362026"/>
    </source>
</evidence>
<feature type="domain" description="DNA methylase N-4/N-6" evidence="4">
    <location>
        <begin position="33"/>
        <end position="276"/>
    </location>
</feature>
<dbReference type="PRINTS" id="PR00508">
    <property type="entry name" value="S21N4MTFRASE"/>
</dbReference>
<evidence type="ECO:0000256" key="2">
    <source>
        <dbReference type="ARBA" id="ARBA00022679"/>
    </source>
</evidence>
<dbReference type="InterPro" id="IPR002941">
    <property type="entry name" value="DNA_methylase_N4/N6"/>
</dbReference>
<evidence type="ECO:0000313" key="5">
    <source>
        <dbReference type="EMBL" id="TQE95456.1"/>
    </source>
</evidence>
<dbReference type="InterPro" id="IPR001091">
    <property type="entry name" value="RM_Methyltransferase"/>
</dbReference>
<name>A0A540VFB1_9GAMM</name>
<dbReference type="EMBL" id="VIFK01000379">
    <property type="protein sequence ID" value="TQE95456.1"/>
    <property type="molecule type" value="Genomic_DNA"/>
</dbReference>
<dbReference type="EC" id="2.1.1.-" evidence="3"/>
<reference evidence="5 6" key="1">
    <citation type="submission" date="2019-06" db="EMBL/GenBank/DDBJ databases">
        <title>Metagenome assembled Genome of Spiribacter salinus SL48-SHIP from the microbial mat of Salt Lake 48 (Novosibirsk region, Russia).</title>
        <authorList>
            <person name="Shipova A."/>
            <person name="Rozanov A.S."/>
            <person name="Bryanskaya A.V."/>
            <person name="Peltek S.E."/>
        </authorList>
    </citation>
    <scope>NUCLEOTIDE SEQUENCE [LARGE SCALE GENOMIC DNA]</scope>
    <source>
        <strain evidence="5">SL48-SHIP-2</strain>
    </source>
</reference>
<evidence type="ECO:0000256" key="1">
    <source>
        <dbReference type="ARBA" id="ARBA00022603"/>
    </source>
</evidence>
<gene>
    <name evidence="5" type="ORF">FKY71_17130</name>
</gene>